<dbReference type="AlphaFoldDB" id="A0A8C6DNX8"/>
<proteinExistence type="inferred from homology"/>
<dbReference type="GO" id="GO:0005876">
    <property type="term" value="C:spindle microtubule"/>
    <property type="evidence" value="ECO:0007669"/>
    <property type="project" value="InterPro"/>
</dbReference>
<dbReference type="GO" id="GO:0000278">
    <property type="term" value="P:mitotic cell cycle"/>
    <property type="evidence" value="ECO:0007669"/>
    <property type="project" value="TreeGrafter"/>
</dbReference>
<dbReference type="PANTHER" id="PTHR32017">
    <property type="entry name" value="SPINDLE AND KINETOCHORE-ASSOCIATED PROTEIN 2"/>
    <property type="match status" value="1"/>
</dbReference>
<keyword evidence="16" id="KW-1185">Reference proteome</keyword>
<name>A0A8C6DNX8_MOSMO</name>
<dbReference type="Gene3D" id="6.10.250.1380">
    <property type="match status" value="1"/>
</dbReference>
<dbReference type="InterPro" id="IPR026762">
    <property type="entry name" value="Ska2"/>
</dbReference>
<dbReference type="GeneTree" id="ENSGT00390000009588"/>
<comment type="similarity">
    <text evidence="3">Belongs to the SKA2 family.</text>
</comment>
<evidence type="ECO:0000256" key="3">
    <source>
        <dbReference type="ARBA" id="ARBA00010684"/>
    </source>
</evidence>
<dbReference type="GO" id="GO:0000940">
    <property type="term" value="C:outer kinetochore"/>
    <property type="evidence" value="ECO:0007669"/>
    <property type="project" value="InterPro"/>
</dbReference>
<reference evidence="15" key="1">
    <citation type="submission" date="2025-08" db="UniProtKB">
        <authorList>
            <consortium name="Ensembl"/>
        </authorList>
    </citation>
    <scope>IDENTIFICATION</scope>
</reference>
<feature type="domain" description="Ska2 N-terminal" evidence="14">
    <location>
        <begin position="9"/>
        <end position="80"/>
    </location>
</feature>
<keyword evidence="9" id="KW-0995">Kinetochore</keyword>
<keyword evidence="12" id="KW-0137">Centromere</keyword>
<evidence type="ECO:0000256" key="8">
    <source>
        <dbReference type="ARBA" id="ARBA00022776"/>
    </source>
</evidence>
<keyword evidence="4" id="KW-0158">Chromosome</keyword>
<protein>
    <recommendedName>
        <fullName evidence="13">Protein FAM33A</fullName>
    </recommendedName>
</protein>
<evidence type="ECO:0000256" key="7">
    <source>
        <dbReference type="ARBA" id="ARBA00022701"/>
    </source>
</evidence>
<reference evidence="15" key="2">
    <citation type="submission" date="2025-09" db="UniProtKB">
        <authorList>
            <consortium name="Ensembl"/>
        </authorList>
    </citation>
    <scope>IDENTIFICATION</scope>
</reference>
<dbReference type="PANTHER" id="PTHR32017:SF3">
    <property type="entry name" value="SPINDLE AND KINETOCHORE-ASSOCIATED PROTEIN 2"/>
    <property type="match status" value="1"/>
</dbReference>
<evidence type="ECO:0000313" key="16">
    <source>
        <dbReference type="Proteomes" id="UP000694544"/>
    </source>
</evidence>
<dbReference type="GO" id="GO:0051301">
    <property type="term" value="P:cell division"/>
    <property type="evidence" value="ECO:0007669"/>
    <property type="project" value="UniProtKB-KW"/>
</dbReference>
<evidence type="ECO:0000256" key="12">
    <source>
        <dbReference type="ARBA" id="ARBA00023328"/>
    </source>
</evidence>
<evidence type="ECO:0000256" key="9">
    <source>
        <dbReference type="ARBA" id="ARBA00022838"/>
    </source>
</evidence>
<comment type="subcellular location">
    <subcellularLocation>
        <location evidence="2">Chromosome</location>
        <location evidence="2">Centromere</location>
        <location evidence="2">Kinetochore</location>
    </subcellularLocation>
    <subcellularLocation>
        <location evidence="1">Cytoplasm</location>
        <location evidence="1">Cytoskeleton</location>
        <location evidence="1">Spindle</location>
    </subcellularLocation>
</comment>
<accession>A0A8C6DNX8</accession>
<keyword evidence="11" id="KW-0131">Cell cycle</keyword>
<dbReference type="Proteomes" id="UP000694544">
    <property type="component" value="Unplaced"/>
</dbReference>
<evidence type="ECO:0000256" key="5">
    <source>
        <dbReference type="ARBA" id="ARBA00022490"/>
    </source>
</evidence>
<evidence type="ECO:0000256" key="10">
    <source>
        <dbReference type="ARBA" id="ARBA00023212"/>
    </source>
</evidence>
<evidence type="ECO:0000256" key="4">
    <source>
        <dbReference type="ARBA" id="ARBA00022454"/>
    </source>
</evidence>
<dbReference type="GO" id="GO:0008017">
    <property type="term" value="F:microtubule binding"/>
    <property type="evidence" value="ECO:0007669"/>
    <property type="project" value="InterPro"/>
</dbReference>
<organism evidence="15 16">
    <name type="scientific">Moschus moschiferus</name>
    <name type="common">Siberian musk deer</name>
    <name type="synonym">Moschus sibiricus</name>
    <dbReference type="NCBI Taxonomy" id="68415"/>
    <lineage>
        <taxon>Eukaryota</taxon>
        <taxon>Metazoa</taxon>
        <taxon>Chordata</taxon>
        <taxon>Craniata</taxon>
        <taxon>Vertebrata</taxon>
        <taxon>Euteleostomi</taxon>
        <taxon>Mammalia</taxon>
        <taxon>Eutheria</taxon>
        <taxon>Laurasiatheria</taxon>
        <taxon>Artiodactyla</taxon>
        <taxon>Ruminantia</taxon>
        <taxon>Pecora</taxon>
        <taxon>Moschidae</taxon>
        <taxon>Moschus</taxon>
    </lineage>
</organism>
<sequence length="101" mass="11665">MEAEVNNLELMFQKELSAIKSRYQTFHVCFKPTAVEQKETKSRICAAFNETMSLIQELRKKTDLELLPLTEDEKTVAEQLRAHMSDFQKGTLMGKKSIPEI</sequence>
<keyword evidence="6" id="KW-0132">Cell division</keyword>
<dbReference type="GO" id="GO:0007059">
    <property type="term" value="P:chromosome segregation"/>
    <property type="evidence" value="ECO:0007669"/>
    <property type="project" value="InterPro"/>
</dbReference>
<evidence type="ECO:0000256" key="6">
    <source>
        <dbReference type="ARBA" id="ARBA00022618"/>
    </source>
</evidence>
<evidence type="ECO:0000256" key="1">
    <source>
        <dbReference type="ARBA" id="ARBA00004186"/>
    </source>
</evidence>
<keyword evidence="10" id="KW-0206">Cytoskeleton</keyword>
<keyword evidence="8" id="KW-0498">Mitosis</keyword>
<dbReference type="InterPro" id="IPR042091">
    <property type="entry name" value="Ska2_N"/>
</dbReference>
<evidence type="ECO:0000313" key="15">
    <source>
        <dbReference type="Ensembl" id="ENSMMSP00000019342.1"/>
    </source>
</evidence>
<evidence type="ECO:0000256" key="13">
    <source>
        <dbReference type="ARBA" id="ARBA00029651"/>
    </source>
</evidence>
<dbReference type="Ensembl" id="ENSMMST00000021352.1">
    <property type="protein sequence ID" value="ENSMMSP00000019342.1"/>
    <property type="gene ID" value="ENSMMSG00000014606.1"/>
</dbReference>
<evidence type="ECO:0000256" key="11">
    <source>
        <dbReference type="ARBA" id="ARBA00023306"/>
    </source>
</evidence>
<keyword evidence="7" id="KW-0493">Microtubule</keyword>
<keyword evidence="5" id="KW-0963">Cytoplasm</keyword>
<evidence type="ECO:0000256" key="2">
    <source>
        <dbReference type="ARBA" id="ARBA00004629"/>
    </source>
</evidence>
<evidence type="ECO:0000259" key="14">
    <source>
        <dbReference type="Pfam" id="PF16740"/>
    </source>
</evidence>
<dbReference type="Pfam" id="PF16740">
    <property type="entry name" value="SKA2"/>
    <property type="match status" value="1"/>
</dbReference>